<protein>
    <submittedName>
        <fullName evidence="2">Uncharacterized protein</fullName>
    </submittedName>
</protein>
<keyword evidence="3" id="KW-1185">Reference proteome</keyword>
<name>A0AA88SML1_TACVA</name>
<feature type="region of interest" description="Disordered" evidence="1">
    <location>
        <begin position="158"/>
        <end position="188"/>
    </location>
</feature>
<reference evidence="2" key="1">
    <citation type="submission" date="2023-08" db="EMBL/GenBank/DDBJ databases">
        <title>Pelteobagrus vachellii genome.</title>
        <authorList>
            <person name="Liu H."/>
        </authorList>
    </citation>
    <scope>NUCLEOTIDE SEQUENCE</scope>
    <source>
        <strain evidence="2">PRFRI_2022a</strain>
        <tissue evidence="2">Muscle</tissue>
    </source>
</reference>
<comment type="caution">
    <text evidence="2">The sequence shown here is derived from an EMBL/GenBank/DDBJ whole genome shotgun (WGS) entry which is preliminary data.</text>
</comment>
<dbReference type="EMBL" id="JAVHJS010000011">
    <property type="protein sequence ID" value="KAK2843241.1"/>
    <property type="molecule type" value="Genomic_DNA"/>
</dbReference>
<dbReference type="Proteomes" id="UP001187315">
    <property type="component" value="Unassembled WGS sequence"/>
</dbReference>
<accession>A0AA88SML1</accession>
<gene>
    <name evidence="2" type="ORF">Q7C36_011456</name>
</gene>
<dbReference type="InterPro" id="IPR019392">
    <property type="entry name" value="Miga"/>
</dbReference>
<evidence type="ECO:0000256" key="1">
    <source>
        <dbReference type="SAM" id="MobiDB-lite"/>
    </source>
</evidence>
<evidence type="ECO:0000313" key="3">
    <source>
        <dbReference type="Proteomes" id="UP001187315"/>
    </source>
</evidence>
<feature type="compositionally biased region" description="Basic and acidic residues" evidence="1">
    <location>
        <begin position="162"/>
        <end position="179"/>
    </location>
</feature>
<evidence type="ECO:0000313" key="2">
    <source>
        <dbReference type="EMBL" id="KAK2843241.1"/>
    </source>
</evidence>
<sequence>MAVRGFLPDLKSWTVGEIARAAGLVAFSAGAGYCIYRSLRRERAPPDRTQPSHEPVDLLGESIDTLSLHQAVEPVLPLLHSEPHHTSSAVVLEDIEPKFQLLPAEHHQESSPVLLGESEKVTEFISCNHVETSANKPLKDYMMVCTYLHMAEDGQVNTSTWEQEHVHSPHSDSERHQDYEESEESFTPEEMEVPFISEHLRDRGVTDIGMKLRALRVVFSTLLASVHNQNFLFVVGKKIVVRLAALNNQDAGLVQQAYEALIRFLRTPSNQESITAELSRVYVHHYNFLDIFHELLVFGYLKSGSTPETFEGGFLERLLALINMLDVDEWEPAAGTYFVVLIDQLTDLVEVLFTQALELYHDTAALASTLGPLHTSVQQSQE</sequence>
<dbReference type="AlphaFoldDB" id="A0AA88SML1"/>
<dbReference type="GO" id="GO:0008053">
    <property type="term" value="P:mitochondrial fusion"/>
    <property type="evidence" value="ECO:0007669"/>
    <property type="project" value="InterPro"/>
</dbReference>
<proteinExistence type="predicted"/>
<dbReference type="Pfam" id="PF10265">
    <property type="entry name" value="Miga"/>
    <property type="match status" value="1"/>
</dbReference>
<organism evidence="2 3">
    <name type="scientific">Tachysurus vachellii</name>
    <name type="common">Darkbarbel catfish</name>
    <name type="synonym">Pelteobagrus vachellii</name>
    <dbReference type="NCBI Taxonomy" id="175792"/>
    <lineage>
        <taxon>Eukaryota</taxon>
        <taxon>Metazoa</taxon>
        <taxon>Chordata</taxon>
        <taxon>Craniata</taxon>
        <taxon>Vertebrata</taxon>
        <taxon>Euteleostomi</taxon>
        <taxon>Actinopterygii</taxon>
        <taxon>Neopterygii</taxon>
        <taxon>Teleostei</taxon>
        <taxon>Ostariophysi</taxon>
        <taxon>Siluriformes</taxon>
        <taxon>Bagridae</taxon>
        <taxon>Tachysurus</taxon>
    </lineage>
</organism>